<proteinExistence type="predicted"/>
<dbReference type="EMBL" id="QHKO01000002">
    <property type="protein sequence ID" value="RAL23892.1"/>
    <property type="molecule type" value="Genomic_DNA"/>
</dbReference>
<evidence type="ECO:0000313" key="1">
    <source>
        <dbReference type="EMBL" id="RAL23892.1"/>
    </source>
</evidence>
<evidence type="ECO:0000313" key="2">
    <source>
        <dbReference type="Proteomes" id="UP000249169"/>
    </source>
</evidence>
<name>A0A328C9S4_9DELT</name>
<gene>
    <name evidence="1" type="ORF">DL240_07015</name>
</gene>
<reference evidence="1 2" key="1">
    <citation type="submission" date="2018-05" db="EMBL/GenBank/DDBJ databases">
        <title>Lujinxingia marina gen. nov. sp. nov., a new facultative anaerobic member of the class Deltaproteobacteria, and proposal of Lujinxingaceae fam. nov.</title>
        <authorList>
            <person name="Li C.-M."/>
        </authorList>
    </citation>
    <scope>NUCLEOTIDE SEQUENCE [LARGE SCALE GENOMIC DNA]</scope>
    <source>
        <strain evidence="1 2">B210</strain>
    </source>
</reference>
<keyword evidence="2" id="KW-1185">Reference proteome</keyword>
<sequence>MGFDGAAEVFEIIDDDESQVREKAAIGFDVGQQMGGQLLEIADEDVGDDASSEIFDEASVEASHTYVPSQS</sequence>
<comment type="caution">
    <text evidence="1">The sequence shown here is derived from an EMBL/GenBank/DDBJ whole genome shotgun (WGS) entry which is preliminary data.</text>
</comment>
<organism evidence="1 2">
    <name type="scientific">Lujinxingia litoralis</name>
    <dbReference type="NCBI Taxonomy" id="2211119"/>
    <lineage>
        <taxon>Bacteria</taxon>
        <taxon>Deltaproteobacteria</taxon>
        <taxon>Bradymonadales</taxon>
        <taxon>Lujinxingiaceae</taxon>
        <taxon>Lujinxingia</taxon>
    </lineage>
</organism>
<dbReference type="AlphaFoldDB" id="A0A328C9S4"/>
<protein>
    <submittedName>
        <fullName evidence="1">Uncharacterized protein</fullName>
    </submittedName>
</protein>
<dbReference type="Proteomes" id="UP000249169">
    <property type="component" value="Unassembled WGS sequence"/>
</dbReference>
<accession>A0A328C9S4</accession>